<dbReference type="GO" id="GO:0032259">
    <property type="term" value="P:methylation"/>
    <property type="evidence" value="ECO:0007669"/>
    <property type="project" value="UniProtKB-KW"/>
</dbReference>
<gene>
    <name evidence="2" type="ORF">U0R10_11330</name>
</gene>
<accession>A0ABW6DEA0</accession>
<dbReference type="InterPro" id="IPR013216">
    <property type="entry name" value="Methyltransf_11"/>
</dbReference>
<protein>
    <submittedName>
        <fullName evidence="2">Methyltransferase domain-containing protein</fullName>
    </submittedName>
</protein>
<dbReference type="EMBL" id="JBBKXZ010000004">
    <property type="protein sequence ID" value="MFD3395211.1"/>
    <property type="molecule type" value="Genomic_DNA"/>
</dbReference>
<organism evidence="2 3">
    <name type="scientific">Aquirufa avitistagni</name>
    <dbReference type="NCBI Taxonomy" id="3104728"/>
    <lineage>
        <taxon>Bacteria</taxon>
        <taxon>Pseudomonadati</taxon>
        <taxon>Bacteroidota</taxon>
        <taxon>Cytophagia</taxon>
        <taxon>Cytophagales</taxon>
        <taxon>Flectobacillaceae</taxon>
        <taxon>Aquirufa</taxon>
    </lineage>
</organism>
<evidence type="ECO:0000259" key="1">
    <source>
        <dbReference type="Pfam" id="PF08241"/>
    </source>
</evidence>
<keyword evidence="3" id="KW-1185">Reference proteome</keyword>
<name>A0ABW6DEA0_9BACT</name>
<dbReference type="GO" id="GO:0008168">
    <property type="term" value="F:methyltransferase activity"/>
    <property type="evidence" value="ECO:0007669"/>
    <property type="project" value="UniProtKB-KW"/>
</dbReference>
<dbReference type="RefSeq" id="WP_377984085.1">
    <property type="nucleotide sequence ID" value="NZ_JBBKXZ010000004.1"/>
</dbReference>
<comment type="caution">
    <text evidence="2">The sequence shown here is derived from an EMBL/GenBank/DDBJ whole genome shotgun (WGS) entry which is preliminary data.</text>
</comment>
<sequence>MKKSLYEVGNWSPTDCILSLGCGAAWWEIKQTMAQEAGELLLLDTNKDVLNWPDLDEAIAYFEEQYGKKATTPASIFHADAGQIPLSDETADQIWLLNSLHELDNLEAVLAEIDRVLKTDGCVIVEEILSGGVHEGCGKRLFTRSEIVGLFASHDLHVVYEGSKDEEADYIKFGR</sequence>
<keyword evidence="2" id="KW-0489">Methyltransferase</keyword>
<dbReference type="Proteomes" id="UP001598138">
    <property type="component" value="Unassembled WGS sequence"/>
</dbReference>
<dbReference type="Pfam" id="PF08241">
    <property type="entry name" value="Methyltransf_11"/>
    <property type="match status" value="1"/>
</dbReference>
<reference evidence="2 3" key="1">
    <citation type="submission" date="2024-03" db="EMBL/GenBank/DDBJ databases">
        <title>Aquirufa genome sequencing.</title>
        <authorList>
            <person name="Pitt A."/>
            <person name="Hahn M.W."/>
        </authorList>
    </citation>
    <scope>NUCLEOTIDE SEQUENCE [LARGE SCALE GENOMIC DNA]</scope>
    <source>
        <strain evidence="2 3">OSTEICH-129V</strain>
    </source>
</reference>
<feature type="domain" description="Methyltransferase type 11" evidence="1">
    <location>
        <begin position="57"/>
        <end position="124"/>
    </location>
</feature>
<proteinExistence type="predicted"/>
<dbReference type="SUPFAM" id="SSF53335">
    <property type="entry name" value="S-adenosyl-L-methionine-dependent methyltransferases"/>
    <property type="match status" value="1"/>
</dbReference>
<dbReference type="Gene3D" id="3.40.50.150">
    <property type="entry name" value="Vaccinia Virus protein VP39"/>
    <property type="match status" value="1"/>
</dbReference>
<keyword evidence="2" id="KW-0808">Transferase</keyword>
<evidence type="ECO:0000313" key="2">
    <source>
        <dbReference type="EMBL" id="MFD3395211.1"/>
    </source>
</evidence>
<dbReference type="InterPro" id="IPR029063">
    <property type="entry name" value="SAM-dependent_MTases_sf"/>
</dbReference>
<evidence type="ECO:0000313" key="3">
    <source>
        <dbReference type="Proteomes" id="UP001598138"/>
    </source>
</evidence>